<protein>
    <recommendedName>
        <fullName evidence="1">Sugar fermentation stimulation protein homolog</fullName>
    </recommendedName>
</protein>
<dbReference type="InterPro" id="IPR040452">
    <property type="entry name" value="SfsA_C"/>
</dbReference>
<name>A0A085UMM4_PSESX</name>
<sequence length="252" mass="27455">MRFSPELEQGVLVLRYKRFLADIETASGELLTIHCPNTGSMFNCMMPGGRVWFSRSSDPKRKLPGTWEISETPQGRLACINTGRANHLVEEALRAGVISELNGFTGLKREVAYGQEKSRVDFRLDYPAGPAFVEVKSVTLGFDGSPVAAFPDAVTLRGARHLRELASLARGGVRAVLLYCVNLTGVEAVRPAAEIDPGYAAALREAMAAGVEVLAYGVQLTAEEIFIDRPLQLRWELDPVQALSLAVIQIPS</sequence>
<dbReference type="PANTHER" id="PTHR30545:SF2">
    <property type="entry name" value="SUGAR FERMENTATION STIMULATION PROTEIN A"/>
    <property type="match status" value="1"/>
</dbReference>
<dbReference type="Proteomes" id="UP000028643">
    <property type="component" value="Unassembled WGS sequence"/>
</dbReference>
<dbReference type="Pfam" id="PF03749">
    <property type="entry name" value="SfsA"/>
    <property type="match status" value="1"/>
</dbReference>
<dbReference type="GO" id="GO:0003677">
    <property type="term" value="F:DNA binding"/>
    <property type="evidence" value="ECO:0007669"/>
    <property type="project" value="InterPro"/>
</dbReference>
<dbReference type="PATRIC" id="fig|317.174.peg.5870"/>
<gene>
    <name evidence="1" type="primary">sfsA</name>
    <name evidence="4" type="ORF">IV02_28755</name>
</gene>
<dbReference type="CDD" id="cd22359">
    <property type="entry name" value="SfsA-like_bacterial"/>
    <property type="match status" value="1"/>
</dbReference>
<dbReference type="HAMAP" id="MF_00095">
    <property type="entry name" value="SfsA"/>
    <property type="match status" value="1"/>
</dbReference>
<dbReference type="PANTHER" id="PTHR30545">
    <property type="entry name" value="SUGAR FERMENTATION STIMULATION PROTEIN A"/>
    <property type="match status" value="1"/>
</dbReference>
<dbReference type="RefSeq" id="WP_047579407.1">
    <property type="nucleotide sequence ID" value="NZ_JPQT01000163.1"/>
</dbReference>
<dbReference type="Gene3D" id="3.40.1350.60">
    <property type="match status" value="1"/>
</dbReference>
<dbReference type="Gene3D" id="2.40.50.580">
    <property type="match status" value="1"/>
</dbReference>
<proteinExistence type="inferred from homology"/>
<dbReference type="AlphaFoldDB" id="A0A085UMM4"/>
<dbReference type="InterPro" id="IPR005224">
    <property type="entry name" value="SfsA"/>
</dbReference>
<dbReference type="InterPro" id="IPR041465">
    <property type="entry name" value="SfsA_N"/>
</dbReference>
<comment type="similarity">
    <text evidence="1">Belongs to the SfsA family.</text>
</comment>
<feature type="domain" description="SfsA N-terminal OB" evidence="3">
    <location>
        <begin position="15"/>
        <end position="80"/>
    </location>
</feature>
<organism evidence="4 5">
    <name type="scientific">Pseudomonas syringae</name>
    <dbReference type="NCBI Taxonomy" id="317"/>
    <lineage>
        <taxon>Bacteria</taxon>
        <taxon>Pseudomonadati</taxon>
        <taxon>Pseudomonadota</taxon>
        <taxon>Gammaproteobacteria</taxon>
        <taxon>Pseudomonadales</taxon>
        <taxon>Pseudomonadaceae</taxon>
        <taxon>Pseudomonas</taxon>
    </lineage>
</organism>
<dbReference type="FunFam" id="2.40.50.580:FF:000001">
    <property type="entry name" value="Sugar fermentation stimulation protein A"/>
    <property type="match status" value="1"/>
</dbReference>
<evidence type="ECO:0000256" key="1">
    <source>
        <dbReference type="HAMAP-Rule" id="MF_00095"/>
    </source>
</evidence>
<evidence type="ECO:0000313" key="5">
    <source>
        <dbReference type="Proteomes" id="UP000028643"/>
    </source>
</evidence>
<feature type="domain" description="Sugar fermentation stimulation protein C-terminal" evidence="2">
    <location>
        <begin position="84"/>
        <end position="223"/>
    </location>
</feature>
<dbReference type="Pfam" id="PF17746">
    <property type="entry name" value="SfsA_N"/>
    <property type="match status" value="1"/>
</dbReference>
<accession>A0A085UMM4</accession>
<evidence type="ECO:0000259" key="3">
    <source>
        <dbReference type="Pfam" id="PF17746"/>
    </source>
</evidence>
<evidence type="ECO:0000259" key="2">
    <source>
        <dbReference type="Pfam" id="PF03749"/>
    </source>
</evidence>
<reference evidence="4 5" key="1">
    <citation type="submission" date="2014-07" db="EMBL/GenBank/DDBJ databases">
        <title>Draft Genome Sequences of Environmental Pseudomonas syringae strains.</title>
        <authorList>
            <person name="Baltrus D.A."/>
            <person name="Berge O."/>
            <person name="Morris C."/>
        </authorList>
    </citation>
    <scope>NUCLEOTIDE SEQUENCE [LARGE SCALE GENOMIC DNA]</scope>
    <source>
        <strain evidence="4 5">CEB003</strain>
    </source>
</reference>
<comment type="caution">
    <text evidence="4">The sequence shown here is derived from an EMBL/GenBank/DDBJ whole genome shotgun (WGS) entry which is preliminary data.</text>
</comment>
<evidence type="ECO:0000313" key="4">
    <source>
        <dbReference type="EMBL" id="KFE44437.1"/>
    </source>
</evidence>
<dbReference type="EMBL" id="JPQT01000163">
    <property type="protein sequence ID" value="KFE44437.1"/>
    <property type="molecule type" value="Genomic_DNA"/>
</dbReference>
<dbReference type="NCBIfam" id="TIGR00230">
    <property type="entry name" value="sfsA"/>
    <property type="match status" value="1"/>
</dbReference>